<dbReference type="InterPro" id="IPR052780">
    <property type="entry name" value="AAA_Catabolism_Regulators"/>
</dbReference>
<dbReference type="PANTHER" id="PTHR31644:SF2">
    <property type="entry name" value="TRANSCRIPTIONAL ACTIVATOR ARO80-RELATED"/>
    <property type="match status" value="1"/>
</dbReference>
<comment type="caution">
    <text evidence="1">The sequence shown here is derived from an EMBL/GenBank/DDBJ whole genome shotgun (WGS) entry which is preliminary data.</text>
</comment>
<reference evidence="1 2" key="1">
    <citation type="submission" date="2023-08" db="EMBL/GenBank/DDBJ databases">
        <title>Black Yeasts Isolated from many extreme environments.</title>
        <authorList>
            <person name="Coleine C."/>
            <person name="Stajich J.E."/>
            <person name="Selbmann L."/>
        </authorList>
    </citation>
    <scope>NUCLEOTIDE SEQUENCE [LARGE SCALE GENOMIC DNA]</scope>
    <source>
        <strain evidence="1 2">CCFEE 6328</strain>
    </source>
</reference>
<evidence type="ECO:0000313" key="1">
    <source>
        <dbReference type="EMBL" id="KAK5063916.1"/>
    </source>
</evidence>
<gene>
    <name evidence="1" type="primary">ARO80_2</name>
    <name evidence="1" type="ORF">LTR69_003682</name>
</gene>
<dbReference type="PANTHER" id="PTHR31644">
    <property type="entry name" value="TRANSCRIPTIONAL ACTIVATOR ARO80-RELATED"/>
    <property type="match status" value="1"/>
</dbReference>
<dbReference type="EMBL" id="JAVRRF010000006">
    <property type="protein sequence ID" value="KAK5063916.1"/>
    <property type="molecule type" value="Genomic_DNA"/>
</dbReference>
<accession>A0ABR0JIE5</accession>
<keyword evidence="2" id="KW-1185">Reference proteome</keyword>
<evidence type="ECO:0000313" key="2">
    <source>
        <dbReference type="Proteomes" id="UP001345691"/>
    </source>
</evidence>
<proteinExistence type="predicted"/>
<name>A0ABR0JIE5_9EURO</name>
<sequence>MEYGHLRAQTNSIAMQAAATKHRSQTQSSHSRNDDFIAQIIDGSRAVLRVVVDLLGPTRCLTYISVRSYYRILAAVVYLIKAIRLTDSLPEAEASYVMIKKTGIALTGSIVDDANLGVRWGKMFVDLAEAEIQVLAQRRSNVNANQVEPFPAQLDMDPGTSPSADGFLSFYDPQIWGSFPLDIEETLGPFGPNMDFRDYIPGNFA</sequence>
<protein>
    <submittedName>
        <fullName evidence="1">Zinc finger transcriptional activator</fullName>
    </submittedName>
</protein>
<organism evidence="1 2">
    <name type="scientific">Exophiala sideris</name>
    <dbReference type="NCBI Taxonomy" id="1016849"/>
    <lineage>
        <taxon>Eukaryota</taxon>
        <taxon>Fungi</taxon>
        <taxon>Dikarya</taxon>
        <taxon>Ascomycota</taxon>
        <taxon>Pezizomycotina</taxon>
        <taxon>Eurotiomycetes</taxon>
        <taxon>Chaetothyriomycetidae</taxon>
        <taxon>Chaetothyriales</taxon>
        <taxon>Herpotrichiellaceae</taxon>
        <taxon>Exophiala</taxon>
    </lineage>
</organism>
<dbReference type="Proteomes" id="UP001345691">
    <property type="component" value="Unassembled WGS sequence"/>
</dbReference>